<evidence type="ECO:0000313" key="3">
    <source>
        <dbReference type="Proteomes" id="UP000013827"/>
    </source>
</evidence>
<dbReference type="Proteomes" id="UP000013827">
    <property type="component" value="Unassembled WGS sequence"/>
</dbReference>
<dbReference type="PaxDb" id="2903-EOD20620"/>
<reference evidence="3" key="1">
    <citation type="journal article" date="2013" name="Nature">
        <title>Pan genome of the phytoplankton Emiliania underpins its global distribution.</title>
        <authorList>
            <person name="Read B.A."/>
            <person name="Kegel J."/>
            <person name="Klute M.J."/>
            <person name="Kuo A."/>
            <person name="Lefebvre S.C."/>
            <person name="Maumus F."/>
            <person name="Mayer C."/>
            <person name="Miller J."/>
            <person name="Monier A."/>
            <person name="Salamov A."/>
            <person name="Young J."/>
            <person name="Aguilar M."/>
            <person name="Claverie J.M."/>
            <person name="Frickenhaus S."/>
            <person name="Gonzalez K."/>
            <person name="Herman E.K."/>
            <person name="Lin Y.C."/>
            <person name="Napier J."/>
            <person name="Ogata H."/>
            <person name="Sarno A.F."/>
            <person name="Shmutz J."/>
            <person name="Schroeder D."/>
            <person name="de Vargas C."/>
            <person name="Verret F."/>
            <person name="von Dassow P."/>
            <person name="Valentin K."/>
            <person name="Van de Peer Y."/>
            <person name="Wheeler G."/>
            <person name="Dacks J.B."/>
            <person name="Delwiche C.F."/>
            <person name="Dyhrman S.T."/>
            <person name="Glockner G."/>
            <person name="John U."/>
            <person name="Richards T."/>
            <person name="Worden A.Z."/>
            <person name="Zhang X."/>
            <person name="Grigoriev I.V."/>
            <person name="Allen A.E."/>
            <person name="Bidle K."/>
            <person name="Borodovsky M."/>
            <person name="Bowler C."/>
            <person name="Brownlee C."/>
            <person name="Cock J.M."/>
            <person name="Elias M."/>
            <person name="Gladyshev V.N."/>
            <person name="Groth M."/>
            <person name="Guda C."/>
            <person name="Hadaegh A."/>
            <person name="Iglesias-Rodriguez M.D."/>
            <person name="Jenkins J."/>
            <person name="Jones B.M."/>
            <person name="Lawson T."/>
            <person name="Leese F."/>
            <person name="Lindquist E."/>
            <person name="Lobanov A."/>
            <person name="Lomsadze A."/>
            <person name="Malik S.B."/>
            <person name="Marsh M.E."/>
            <person name="Mackinder L."/>
            <person name="Mock T."/>
            <person name="Mueller-Roeber B."/>
            <person name="Pagarete A."/>
            <person name="Parker M."/>
            <person name="Probert I."/>
            <person name="Quesneville H."/>
            <person name="Raines C."/>
            <person name="Rensing S.A."/>
            <person name="Riano-Pachon D.M."/>
            <person name="Richier S."/>
            <person name="Rokitta S."/>
            <person name="Shiraiwa Y."/>
            <person name="Soanes D.M."/>
            <person name="van der Giezen M."/>
            <person name="Wahlund T.M."/>
            <person name="Williams B."/>
            <person name="Wilson W."/>
            <person name="Wolfe G."/>
            <person name="Wurch L.L."/>
        </authorList>
    </citation>
    <scope>NUCLEOTIDE SEQUENCE</scope>
</reference>
<dbReference type="EnsemblProtists" id="EOD20620">
    <property type="protein sequence ID" value="EOD20620"/>
    <property type="gene ID" value="EMIHUDRAFT_450994"/>
</dbReference>
<organism evidence="2 3">
    <name type="scientific">Emiliania huxleyi (strain CCMP1516)</name>
    <dbReference type="NCBI Taxonomy" id="280463"/>
    <lineage>
        <taxon>Eukaryota</taxon>
        <taxon>Haptista</taxon>
        <taxon>Haptophyta</taxon>
        <taxon>Prymnesiophyceae</taxon>
        <taxon>Isochrysidales</taxon>
        <taxon>Noelaerhabdaceae</taxon>
        <taxon>Emiliania</taxon>
    </lineage>
</organism>
<protein>
    <submittedName>
        <fullName evidence="2">Uncharacterized protein</fullName>
    </submittedName>
</protein>
<dbReference type="RefSeq" id="XP_005773049.1">
    <property type="nucleotide sequence ID" value="XM_005772992.1"/>
</dbReference>
<evidence type="ECO:0000313" key="2">
    <source>
        <dbReference type="EnsemblProtists" id="EOD20620"/>
    </source>
</evidence>
<proteinExistence type="predicted"/>
<accession>A0A0D3JAT5</accession>
<dbReference type="AlphaFoldDB" id="A0A0D3JAT5"/>
<reference evidence="2" key="2">
    <citation type="submission" date="2024-10" db="UniProtKB">
        <authorList>
            <consortium name="EnsemblProtists"/>
        </authorList>
    </citation>
    <scope>IDENTIFICATION</scope>
</reference>
<feature type="chain" id="PRO_5044262348" evidence="1">
    <location>
        <begin position="19"/>
        <end position="176"/>
    </location>
</feature>
<keyword evidence="1" id="KW-0732">Signal</keyword>
<name>A0A0D3JAT5_EMIH1</name>
<dbReference type="GeneID" id="17266167"/>
<keyword evidence="3" id="KW-1185">Reference proteome</keyword>
<sequence>MRLLRLACLALAVHSSRALRLVPTEGRRAALGRGVAAAAASAAAASAAATAALRPAAALASTAAELTGVQAGFDEAAEKRARYQAMQKDYKKAWRKQLSNLEFSDSDGEALEAIKAIIKLIREHGNEIPQGVRKQDLDQVYKRVQPNLSKPVRMAFLDLDGLVQKAVTVKDLRADE</sequence>
<feature type="signal peptide" evidence="1">
    <location>
        <begin position="1"/>
        <end position="18"/>
    </location>
</feature>
<evidence type="ECO:0000256" key="1">
    <source>
        <dbReference type="SAM" id="SignalP"/>
    </source>
</evidence>
<dbReference type="KEGG" id="ehx:EMIHUDRAFT_450994"/>
<dbReference type="HOGENOM" id="CLU_1527976_0_0_1"/>